<gene>
    <name evidence="3" type="ORF">BECKSD772D_GA0070982_10767</name>
    <name evidence="2" type="ORF">BECKSD772E_GA0070983_11663</name>
    <name evidence="1" type="ORF">BECKSD772F_GA0070984_11625</name>
</gene>
<dbReference type="EMBL" id="CAADFU010000166">
    <property type="protein sequence ID" value="VFK49231.1"/>
    <property type="molecule type" value="Genomic_DNA"/>
</dbReference>
<dbReference type="EMBL" id="CAADHB010000076">
    <property type="protein sequence ID" value="VFK79956.1"/>
    <property type="molecule type" value="Genomic_DNA"/>
</dbReference>
<evidence type="ECO:0000313" key="3">
    <source>
        <dbReference type="EMBL" id="VFK79956.1"/>
    </source>
</evidence>
<accession>A0A450YQY8</accession>
<dbReference type="AlphaFoldDB" id="A0A450YQY8"/>
<dbReference type="EMBL" id="CAADFR010000162">
    <property type="protein sequence ID" value="VFK43967.1"/>
    <property type="molecule type" value="Genomic_DNA"/>
</dbReference>
<organism evidence="1">
    <name type="scientific">Candidatus Kentrum sp. SD</name>
    <dbReference type="NCBI Taxonomy" id="2126332"/>
    <lineage>
        <taxon>Bacteria</taxon>
        <taxon>Pseudomonadati</taxon>
        <taxon>Pseudomonadota</taxon>
        <taxon>Gammaproteobacteria</taxon>
        <taxon>Candidatus Kentrum</taxon>
    </lineage>
</organism>
<sequence>MPCPNISRAFTDRFPNPLIRKGRHFQADAVSRRRFPGAGFPRYRLDGDPGGKRKPFSLGEMMVPSRAKNAPCLFSSKPCLYPLLQERPQFFLCALSGPDLRPLGVSVIRDEIRFIRECWALSQASKTIHQR</sequence>
<evidence type="ECO:0000313" key="2">
    <source>
        <dbReference type="EMBL" id="VFK49231.1"/>
    </source>
</evidence>
<reference evidence="1" key="1">
    <citation type="submission" date="2019-02" db="EMBL/GenBank/DDBJ databases">
        <authorList>
            <person name="Gruber-Vodicka R. H."/>
            <person name="Seah K. B. B."/>
        </authorList>
    </citation>
    <scope>NUCLEOTIDE SEQUENCE</scope>
    <source>
        <strain evidence="3">BECK_S127</strain>
        <strain evidence="2">BECK_S1320</strain>
        <strain evidence="1">BECK_S1321</strain>
    </source>
</reference>
<name>A0A450YQY8_9GAMM</name>
<proteinExistence type="predicted"/>
<protein>
    <submittedName>
        <fullName evidence="1">Uncharacterized protein</fullName>
    </submittedName>
</protein>
<evidence type="ECO:0000313" key="1">
    <source>
        <dbReference type="EMBL" id="VFK43967.1"/>
    </source>
</evidence>